<dbReference type="SUPFAM" id="SSF56300">
    <property type="entry name" value="Metallo-dependent phosphatases"/>
    <property type="match status" value="1"/>
</dbReference>
<organism evidence="4 5">
    <name type="scientific">Halostreptopolyspora alba</name>
    <dbReference type="NCBI Taxonomy" id="2487137"/>
    <lineage>
        <taxon>Bacteria</taxon>
        <taxon>Bacillati</taxon>
        <taxon>Actinomycetota</taxon>
        <taxon>Actinomycetes</taxon>
        <taxon>Streptosporangiales</taxon>
        <taxon>Nocardiopsidaceae</taxon>
        <taxon>Halostreptopolyspora</taxon>
    </lineage>
</organism>
<dbReference type="InterPro" id="IPR019079">
    <property type="entry name" value="Capsule_synth_CapA"/>
</dbReference>
<proteinExistence type="inferred from homology"/>
<dbReference type="PANTHER" id="PTHR33393">
    <property type="entry name" value="POLYGLUTAMINE SYNTHESIS ACCESSORY PROTEIN RV0574C-RELATED"/>
    <property type="match status" value="1"/>
</dbReference>
<evidence type="ECO:0000256" key="1">
    <source>
        <dbReference type="ARBA" id="ARBA00005662"/>
    </source>
</evidence>
<protein>
    <submittedName>
        <fullName evidence="4">CapA family protein</fullName>
    </submittedName>
</protein>
<keyword evidence="5" id="KW-1185">Reference proteome</keyword>
<feature type="region of interest" description="Disordered" evidence="2">
    <location>
        <begin position="30"/>
        <end position="56"/>
    </location>
</feature>
<dbReference type="EMBL" id="RJMB01000001">
    <property type="protein sequence ID" value="RNL87489.1"/>
    <property type="molecule type" value="Genomic_DNA"/>
</dbReference>
<dbReference type="AlphaFoldDB" id="A0A3N0EIG7"/>
<dbReference type="OrthoDB" id="9810718at2"/>
<sequence>MNPHTHPPGPGPPRVLVLAVAAVLTLTACTGPTDQTLEEGSTETTEPSPSPEEAEPFTVAFGGDVMFDGVLADRLASDPETTIGPVSDVFAQSDLSMVNLETAVTEGGTEASGKAFTFRAPPSAYTALKSANIDVATVANNHGMDYGPEGLADTLDHAEDAGFPLVGIGRDAERAYAPQEFDVNGNTVAILGATDVMNTNLIQEWTAGDDQPGLASVKNGSLERMLEAVGAADERADTVITYLHKGVEGEHCPPPRTRDLVRQLVDAGSDVVVGSHAHVLGPGGHLDGAYVHYGLGNFVFYNFSGPTAETGVLRLTLQEGEVLDDEWLPGRIRGGIPTLYEGERASEATETWKDYRESCDVRVGSAP</sequence>
<dbReference type="Pfam" id="PF09587">
    <property type="entry name" value="PGA_cap"/>
    <property type="match status" value="1"/>
</dbReference>
<dbReference type="PANTHER" id="PTHR33393:SF13">
    <property type="entry name" value="PGA BIOSYNTHESIS PROTEIN CAPA"/>
    <property type="match status" value="1"/>
</dbReference>
<evidence type="ECO:0000259" key="3">
    <source>
        <dbReference type="SMART" id="SM00854"/>
    </source>
</evidence>
<name>A0A3N0EIG7_9ACTN</name>
<evidence type="ECO:0000256" key="2">
    <source>
        <dbReference type="SAM" id="MobiDB-lite"/>
    </source>
</evidence>
<dbReference type="RefSeq" id="WP_123199354.1">
    <property type="nucleotide sequence ID" value="NZ_RJMB01000001.1"/>
</dbReference>
<dbReference type="Gene3D" id="3.60.21.10">
    <property type="match status" value="1"/>
</dbReference>
<comment type="similarity">
    <text evidence="1">Belongs to the CapA family.</text>
</comment>
<dbReference type="InterPro" id="IPR052169">
    <property type="entry name" value="CW_Biosynth-Accessory"/>
</dbReference>
<accession>A0A3N0EIG7</accession>
<dbReference type="SMART" id="SM00854">
    <property type="entry name" value="PGA_cap"/>
    <property type="match status" value="1"/>
</dbReference>
<dbReference type="InterPro" id="IPR029052">
    <property type="entry name" value="Metallo-depent_PP-like"/>
</dbReference>
<evidence type="ECO:0000313" key="5">
    <source>
        <dbReference type="Proteomes" id="UP000269198"/>
    </source>
</evidence>
<feature type="domain" description="Capsule synthesis protein CapA" evidence="3">
    <location>
        <begin position="58"/>
        <end position="302"/>
    </location>
</feature>
<dbReference type="CDD" id="cd07381">
    <property type="entry name" value="MPP_CapA"/>
    <property type="match status" value="1"/>
</dbReference>
<comment type="caution">
    <text evidence="4">The sequence shown here is derived from an EMBL/GenBank/DDBJ whole genome shotgun (WGS) entry which is preliminary data.</text>
</comment>
<evidence type="ECO:0000313" key="4">
    <source>
        <dbReference type="EMBL" id="RNL87489.1"/>
    </source>
</evidence>
<dbReference type="Proteomes" id="UP000269198">
    <property type="component" value="Unassembled WGS sequence"/>
</dbReference>
<gene>
    <name evidence="4" type="ORF">EFW17_01360</name>
</gene>
<reference evidence="4 5" key="1">
    <citation type="submission" date="2018-11" db="EMBL/GenBank/DDBJ databases">
        <title>The genome draft of YIM 96095.</title>
        <authorList>
            <person name="Tang S.-K."/>
            <person name="Chunyu W.-X."/>
            <person name="Feng Y.-Z."/>
        </authorList>
    </citation>
    <scope>NUCLEOTIDE SEQUENCE [LARGE SCALE GENOMIC DNA]</scope>
    <source>
        <strain evidence="4 5">YIM 96095</strain>
    </source>
</reference>